<dbReference type="AlphaFoldDB" id="I2B953"/>
<protein>
    <submittedName>
        <fullName evidence="5">NUDIX hydrolase</fullName>
    </submittedName>
</protein>
<dbReference type="GO" id="GO:0016787">
    <property type="term" value="F:hydrolase activity"/>
    <property type="evidence" value="ECO:0007669"/>
    <property type="project" value="UniProtKB-KW"/>
</dbReference>
<dbReference type="PROSITE" id="PS00893">
    <property type="entry name" value="NUDIX_BOX"/>
    <property type="match status" value="1"/>
</dbReference>
<dbReference type="PROSITE" id="PS51462">
    <property type="entry name" value="NUDIX"/>
    <property type="match status" value="1"/>
</dbReference>
<dbReference type="Proteomes" id="UP000001955">
    <property type="component" value="Chromosome"/>
</dbReference>
<evidence type="ECO:0000313" key="5">
    <source>
        <dbReference type="EMBL" id="AFJ47057.1"/>
    </source>
</evidence>
<comment type="similarity">
    <text evidence="3">Belongs to the Nudix hydrolase family.</text>
</comment>
<keyword evidence="6" id="KW-1185">Reference proteome</keyword>
<accession>I2B953</accession>
<evidence type="ECO:0000256" key="2">
    <source>
        <dbReference type="ARBA" id="ARBA00022801"/>
    </source>
</evidence>
<dbReference type="eggNOG" id="COG1051">
    <property type="taxonomic scope" value="Bacteria"/>
</dbReference>
<dbReference type="SUPFAM" id="SSF55811">
    <property type="entry name" value="Nudix"/>
    <property type="match status" value="1"/>
</dbReference>
<dbReference type="CDD" id="cd04678">
    <property type="entry name" value="NUDIX_MTH2_Nudt15"/>
    <property type="match status" value="1"/>
</dbReference>
<feature type="domain" description="Nudix hydrolase" evidence="4">
    <location>
        <begin position="4"/>
        <end position="137"/>
    </location>
</feature>
<dbReference type="FunFam" id="3.90.79.10:FF:000060">
    <property type="entry name" value="Nudix hydrolase 1"/>
    <property type="match status" value="1"/>
</dbReference>
<dbReference type="Gene3D" id="3.90.79.10">
    <property type="entry name" value="Nucleoside Triphosphate Pyrophosphohydrolase"/>
    <property type="match status" value="1"/>
</dbReference>
<keyword evidence="2 3" id="KW-0378">Hydrolase</keyword>
<dbReference type="Pfam" id="PF00293">
    <property type="entry name" value="NUDIX"/>
    <property type="match status" value="1"/>
</dbReference>
<organism evidence="5 6">
    <name type="scientific">Shimwellia blattae (strain ATCC 29907 / DSM 4481 / JCM 1650 / NBRC 105725 / CDC 9005-74)</name>
    <name type="common">Escherichia blattae</name>
    <dbReference type="NCBI Taxonomy" id="630626"/>
    <lineage>
        <taxon>Bacteria</taxon>
        <taxon>Pseudomonadati</taxon>
        <taxon>Pseudomonadota</taxon>
        <taxon>Gammaproteobacteria</taxon>
        <taxon>Enterobacterales</taxon>
        <taxon>Enterobacteriaceae</taxon>
        <taxon>Shimwellia</taxon>
    </lineage>
</organism>
<dbReference type="KEGG" id="ebt:EBL_c19650"/>
<evidence type="ECO:0000256" key="3">
    <source>
        <dbReference type="RuleBase" id="RU003476"/>
    </source>
</evidence>
<evidence type="ECO:0000313" key="6">
    <source>
        <dbReference type="Proteomes" id="UP000001955"/>
    </source>
</evidence>
<dbReference type="InterPro" id="IPR020084">
    <property type="entry name" value="NUDIX_hydrolase_CS"/>
</dbReference>
<dbReference type="InterPro" id="IPR015797">
    <property type="entry name" value="NUDIX_hydrolase-like_dom_sf"/>
</dbReference>
<dbReference type="PANTHER" id="PTHR16099:SF5">
    <property type="entry name" value="NUCLEOTIDE TRIPHOSPHATE DIPHOSPHATASE NUDT15"/>
    <property type="match status" value="1"/>
</dbReference>
<proteinExistence type="inferred from homology"/>
<comment type="cofactor">
    <cofactor evidence="1">
        <name>Mg(2+)</name>
        <dbReference type="ChEBI" id="CHEBI:18420"/>
    </cofactor>
</comment>
<evidence type="ECO:0000259" key="4">
    <source>
        <dbReference type="PROSITE" id="PS51462"/>
    </source>
</evidence>
<name>I2B953_SHIBC</name>
<sequence>MNTLPRIGVGVLIIRDGKILLGKRTGSHGAGCWSAPGGHLEPGESIEQCARRETAEETGLRLGPIFRGPWSEDHFPPSPGTPGRHYLTLMVVACCPRGTPERREPEKCTGWQWFPPEALPAPLFAPLAALAGSQGLALKALIDQATTQ</sequence>
<dbReference type="EMBL" id="CP001560">
    <property type="protein sequence ID" value="AFJ47057.1"/>
    <property type="molecule type" value="Genomic_DNA"/>
</dbReference>
<dbReference type="PRINTS" id="PR00502">
    <property type="entry name" value="NUDIXFAMILY"/>
</dbReference>
<dbReference type="InterPro" id="IPR020476">
    <property type="entry name" value="Nudix_hydrolase"/>
</dbReference>
<dbReference type="InterPro" id="IPR000086">
    <property type="entry name" value="NUDIX_hydrolase_dom"/>
</dbReference>
<dbReference type="OrthoDB" id="9787476at2"/>
<reference evidence="5 6" key="1">
    <citation type="journal article" date="2012" name="J. Bacteriol.">
        <title>Complete genome sequence of the B12-producing Shimwellia blattae strain DSM 4481, isolated from a cockroach.</title>
        <authorList>
            <person name="Brzuszkiewicz E."/>
            <person name="Waschkowitz T."/>
            <person name="Wiezer A."/>
            <person name="Daniel R."/>
        </authorList>
    </citation>
    <scope>NUCLEOTIDE SEQUENCE [LARGE SCALE GENOMIC DNA]</scope>
    <source>
        <strain evidence="6">ATCC 29907 / DSM 4481 / JCM 1650 / NBRC 105725 / CDC 9005-74</strain>
    </source>
</reference>
<dbReference type="STRING" id="630626.EBL_c19650"/>
<evidence type="ECO:0000256" key="1">
    <source>
        <dbReference type="ARBA" id="ARBA00001946"/>
    </source>
</evidence>
<dbReference type="HOGENOM" id="CLU_037162_9_2_6"/>
<gene>
    <name evidence="5" type="ordered locus">EBL_c19650</name>
</gene>
<dbReference type="PANTHER" id="PTHR16099">
    <property type="entry name" value="8-OXO-DGTP DIPHOSPHATES NUDT15"/>
    <property type="match status" value="1"/>
</dbReference>